<dbReference type="AlphaFoldDB" id="A0A024WCT0"/>
<evidence type="ECO:0000256" key="1">
    <source>
        <dbReference type="SAM" id="Phobius"/>
    </source>
</evidence>
<keyword evidence="1" id="KW-1133">Transmembrane helix</keyword>
<dbReference type="Proteomes" id="UP000030708">
    <property type="component" value="Unassembled WGS sequence"/>
</dbReference>
<keyword evidence="1" id="KW-0812">Transmembrane</keyword>
<feature type="transmembrane region" description="Helical" evidence="1">
    <location>
        <begin position="15"/>
        <end position="36"/>
    </location>
</feature>
<evidence type="ECO:0000313" key="2">
    <source>
        <dbReference type="EMBL" id="ETW38572.1"/>
    </source>
</evidence>
<evidence type="ECO:0000313" key="3">
    <source>
        <dbReference type="Proteomes" id="UP000030708"/>
    </source>
</evidence>
<reference evidence="2 3" key="2">
    <citation type="submission" date="2013-02" db="EMBL/GenBank/DDBJ databases">
        <title>The Genome Sequence of Plasmodium falciparum Tanzania (2000708).</title>
        <authorList>
            <consortium name="The Broad Institute Genome Sequencing Platform"/>
            <consortium name="The Broad Institute Genome Sequencing Center for Infectious Disease"/>
            <person name="Neafsey D."/>
            <person name="Cheeseman I."/>
            <person name="Volkman S."/>
            <person name="Adams J."/>
            <person name="Walker B."/>
            <person name="Young S.K."/>
            <person name="Zeng Q."/>
            <person name="Gargeya S."/>
            <person name="Fitzgerald M."/>
            <person name="Haas B."/>
            <person name="Abouelleil A."/>
            <person name="Alvarado L."/>
            <person name="Arachchi H.M."/>
            <person name="Berlin A.M."/>
            <person name="Chapman S.B."/>
            <person name="Dewar J."/>
            <person name="Goldberg J."/>
            <person name="Griggs A."/>
            <person name="Gujja S."/>
            <person name="Hansen M."/>
            <person name="Howarth C."/>
            <person name="Imamovic A."/>
            <person name="Larimer J."/>
            <person name="McCowan C."/>
            <person name="Murphy C."/>
            <person name="Neiman D."/>
            <person name="Pearson M."/>
            <person name="Priest M."/>
            <person name="Roberts A."/>
            <person name="Saif S."/>
            <person name="Shea T."/>
            <person name="Sisk P."/>
            <person name="Sykes S."/>
            <person name="Wortman J."/>
            <person name="Nusbaum C."/>
            <person name="Birren B."/>
        </authorList>
    </citation>
    <scope>NUCLEOTIDE SEQUENCE [LARGE SCALE GENOMIC DNA]</scope>
    <source>
        <strain evidence="3">Tanzania (2000708)</strain>
    </source>
</reference>
<organism evidence="2 3">
    <name type="scientific">Plasmodium falciparum Tanzania</name>
    <name type="common">2000708</name>
    <dbReference type="NCBI Taxonomy" id="1036725"/>
    <lineage>
        <taxon>Eukaryota</taxon>
        <taxon>Sar</taxon>
        <taxon>Alveolata</taxon>
        <taxon>Apicomplexa</taxon>
        <taxon>Aconoidasida</taxon>
        <taxon>Haemosporida</taxon>
        <taxon>Plasmodiidae</taxon>
        <taxon>Plasmodium</taxon>
        <taxon>Plasmodium (Laverania)</taxon>
    </lineage>
</organism>
<protein>
    <submittedName>
        <fullName evidence="2">Uncharacterized protein</fullName>
    </submittedName>
</protein>
<sequence length="95" mass="11643">MSVLKKLMSSKVNSLYSNYCFLLVHIKLTFIILHAVTCRTHTKCYVYYSYINLYRIKLNYNHYLFPYTLKKKYKFPKYMLSKIIIHYKEKLLKIL</sequence>
<reference evidence="2 3" key="1">
    <citation type="submission" date="2013-02" db="EMBL/GenBank/DDBJ databases">
        <title>The Genome Annotation of Plasmodium falciparum Tanzania (2000708).</title>
        <authorList>
            <consortium name="The Broad Institute Genome Sequencing Platform"/>
            <consortium name="The Broad Institute Genome Sequencing Center for Infectious Disease"/>
            <person name="Neafsey D."/>
            <person name="Hoffman S."/>
            <person name="Volkman S."/>
            <person name="Rosenthal P."/>
            <person name="Walker B."/>
            <person name="Young S.K."/>
            <person name="Zeng Q."/>
            <person name="Gargeya S."/>
            <person name="Fitzgerald M."/>
            <person name="Haas B."/>
            <person name="Abouelleil A."/>
            <person name="Allen A.W."/>
            <person name="Alvarado L."/>
            <person name="Arachchi H.M."/>
            <person name="Berlin A.M."/>
            <person name="Chapman S.B."/>
            <person name="Gainer-Dewar J."/>
            <person name="Goldberg J."/>
            <person name="Griggs A."/>
            <person name="Gujja S."/>
            <person name="Hansen M."/>
            <person name="Howarth C."/>
            <person name="Imamovic A."/>
            <person name="Ireland A."/>
            <person name="Larimer J."/>
            <person name="McCowan C."/>
            <person name="Murphy C."/>
            <person name="Pearson M."/>
            <person name="Poon T.W."/>
            <person name="Priest M."/>
            <person name="Roberts A."/>
            <person name="Saif S."/>
            <person name="Shea T."/>
            <person name="Sisk P."/>
            <person name="Sykes S."/>
            <person name="Wortman J."/>
            <person name="Nusbaum C."/>
            <person name="Birren B."/>
        </authorList>
    </citation>
    <scope>NUCLEOTIDE SEQUENCE [LARGE SCALE GENOMIC DNA]</scope>
    <source>
        <strain evidence="3">Tanzania (2000708)</strain>
    </source>
</reference>
<proteinExistence type="predicted"/>
<dbReference type="EMBL" id="KI926304">
    <property type="protein sequence ID" value="ETW38572.1"/>
    <property type="molecule type" value="Genomic_DNA"/>
</dbReference>
<name>A0A024WCT0_PLAFA</name>
<gene>
    <name evidence="2" type="ORF">PFTANZ_00736</name>
</gene>
<keyword evidence="1" id="KW-0472">Membrane</keyword>
<accession>A0A024WCT0</accession>